<dbReference type="InterPro" id="IPR000182">
    <property type="entry name" value="GNAT_dom"/>
</dbReference>
<reference evidence="3 4" key="1">
    <citation type="journal article" date="2014" name="J. Biotechnol.">
        <title>Complete genome sequence of the actinobacterium Amycolatopsis japonica MG417-CF17(T) (=DSM 44213T) producing (S,S)-N,N'-ethylenediaminedisuccinic acid.</title>
        <authorList>
            <person name="Stegmann E."/>
            <person name="Albersmeier A."/>
            <person name="Spohn M."/>
            <person name="Gert H."/>
            <person name="Weber T."/>
            <person name="Wohlleben W."/>
            <person name="Kalinowski J."/>
            <person name="Ruckert C."/>
        </authorList>
    </citation>
    <scope>NUCLEOTIDE SEQUENCE [LARGE SCALE GENOMIC DNA]</scope>
    <source>
        <strain evidence="4">MG417-CF17 (DSM 44213)</strain>
    </source>
</reference>
<name>A0A075ULG3_9PSEU</name>
<dbReference type="AlphaFoldDB" id="A0A075ULG3"/>
<sequence length="194" mass="22333">MGHDWPVDDVVLEGEKVRLRDWRPGDLRPLRDLLDPTRPWHETNGPYFGTPTAAAADSTARELTTPKTEPVDPRTSLAVCDLKDGRLIGRVSWYWESRQTDWRRMGLAIYDERYWGGGYGTEALRLWTTYLFARTDTLRLDFATFSGNPGMIAVGRRLGFVEEGRFRRARRWAGGVHDAVVYGVLREEWDRMTG</sequence>
<dbReference type="GO" id="GO:0016747">
    <property type="term" value="F:acyltransferase activity, transferring groups other than amino-acyl groups"/>
    <property type="evidence" value="ECO:0007669"/>
    <property type="project" value="InterPro"/>
</dbReference>
<dbReference type="HOGENOM" id="CLU_013985_3_2_11"/>
<accession>A0A075ULG3</accession>
<dbReference type="Gene3D" id="3.40.630.30">
    <property type="match status" value="1"/>
</dbReference>
<feature type="domain" description="N-acetyltransferase" evidence="2">
    <location>
        <begin position="17"/>
        <end position="187"/>
    </location>
</feature>
<gene>
    <name evidence="3" type="ORF">AJAP_03945</name>
</gene>
<dbReference type="SUPFAM" id="SSF55729">
    <property type="entry name" value="Acyl-CoA N-acyltransferases (Nat)"/>
    <property type="match status" value="1"/>
</dbReference>
<dbReference type="PROSITE" id="PS51186">
    <property type="entry name" value="GNAT"/>
    <property type="match status" value="1"/>
</dbReference>
<evidence type="ECO:0000313" key="4">
    <source>
        <dbReference type="Proteomes" id="UP000028492"/>
    </source>
</evidence>
<dbReference type="STRING" id="208439.AJAP_03945"/>
<dbReference type="KEGG" id="aja:AJAP_03945"/>
<protein>
    <recommendedName>
        <fullName evidence="2">N-acetyltransferase domain-containing protein</fullName>
    </recommendedName>
</protein>
<keyword evidence="4" id="KW-1185">Reference proteome</keyword>
<organism evidence="3 4">
    <name type="scientific">Amycolatopsis japonica</name>
    <dbReference type="NCBI Taxonomy" id="208439"/>
    <lineage>
        <taxon>Bacteria</taxon>
        <taxon>Bacillati</taxon>
        <taxon>Actinomycetota</taxon>
        <taxon>Actinomycetes</taxon>
        <taxon>Pseudonocardiales</taxon>
        <taxon>Pseudonocardiaceae</taxon>
        <taxon>Amycolatopsis</taxon>
        <taxon>Amycolatopsis japonica group</taxon>
    </lineage>
</organism>
<evidence type="ECO:0000313" key="3">
    <source>
        <dbReference type="EMBL" id="AIG73713.1"/>
    </source>
</evidence>
<dbReference type="InterPro" id="IPR016181">
    <property type="entry name" value="Acyl_CoA_acyltransferase"/>
</dbReference>
<proteinExistence type="predicted"/>
<dbReference type="eggNOG" id="COG1670">
    <property type="taxonomic scope" value="Bacteria"/>
</dbReference>
<evidence type="ECO:0000256" key="1">
    <source>
        <dbReference type="SAM" id="MobiDB-lite"/>
    </source>
</evidence>
<dbReference type="PANTHER" id="PTHR43415:SF4">
    <property type="entry name" value="N-ACETYLTRANSFERASE DOMAIN-CONTAINING PROTEIN"/>
    <property type="match status" value="1"/>
</dbReference>
<dbReference type="PANTHER" id="PTHR43415">
    <property type="entry name" value="SPERMIDINE N(1)-ACETYLTRANSFERASE"/>
    <property type="match status" value="1"/>
</dbReference>
<feature type="region of interest" description="Disordered" evidence="1">
    <location>
        <begin position="44"/>
        <end position="72"/>
    </location>
</feature>
<dbReference type="Proteomes" id="UP000028492">
    <property type="component" value="Chromosome"/>
</dbReference>
<evidence type="ECO:0000259" key="2">
    <source>
        <dbReference type="PROSITE" id="PS51186"/>
    </source>
</evidence>
<dbReference type="Pfam" id="PF13302">
    <property type="entry name" value="Acetyltransf_3"/>
    <property type="match status" value="1"/>
</dbReference>
<dbReference type="EMBL" id="CP008953">
    <property type="protein sequence ID" value="AIG73713.1"/>
    <property type="molecule type" value="Genomic_DNA"/>
</dbReference>